<evidence type="ECO:0000313" key="2">
    <source>
        <dbReference type="EMBL" id="HJA70343.1"/>
    </source>
</evidence>
<comment type="caution">
    <text evidence="2">The sequence shown here is derived from an EMBL/GenBank/DDBJ whole genome shotgun (WGS) entry which is preliminary data.</text>
</comment>
<dbReference type="PANTHER" id="PTHR10587:SF78">
    <property type="entry name" value="PEPTIDOGLYCAN-N-ACETYLMURAMIC ACID DEACETYLASE PDAA"/>
    <property type="match status" value="1"/>
</dbReference>
<organism evidence="2 3">
    <name type="scientific">Candidatus Lachnoclostridium stercoravium</name>
    <dbReference type="NCBI Taxonomy" id="2838633"/>
    <lineage>
        <taxon>Bacteria</taxon>
        <taxon>Bacillati</taxon>
        <taxon>Bacillota</taxon>
        <taxon>Clostridia</taxon>
        <taxon>Lachnospirales</taxon>
        <taxon>Lachnospiraceae</taxon>
    </lineage>
</organism>
<sequence length="291" mass="32760">MKLSLSGFHFSILRRLPWRRCFQTAAIFVLAFCCGRGAAGVIDRHFSAPFPVSGMPVSQAAEGNWGLGFPVDGQPPVGNASSDYLKQYNAYYLQDTEEKVIYLTFDAGFENGNTASILDTLKAHHVPAAFFLVGNYLETSPDLVKRMADEGHIVGNHTYHHPDMSKIADQKSFEKELGQLETLYQQVTGQTMKKYYRPPQGKYSESNLQMAKDMGYHTFFWSLAYVDWYQDKQPSKEEAFKKLLGRIHPGAVVLLHSTSSTNAQILDELLTKWEEMGYRFGTLDELVSSAS</sequence>
<dbReference type="PANTHER" id="PTHR10587">
    <property type="entry name" value="GLYCOSYL TRANSFERASE-RELATED"/>
    <property type="match status" value="1"/>
</dbReference>
<name>A0A9D2KM92_9FIRM</name>
<dbReference type="PROSITE" id="PS51677">
    <property type="entry name" value="NODB"/>
    <property type="match status" value="1"/>
</dbReference>
<dbReference type="Pfam" id="PF01522">
    <property type="entry name" value="Polysacc_deac_1"/>
    <property type="match status" value="1"/>
</dbReference>
<dbReference type="GO" id="GO:0016810">
    <property type="term" value="F:hydrolase activity, acting on carbon-nitrogen (but not peptide) bonds"/>
    <property type="evidence" value="ECO:0007669"/>
    <property type="project" value="InterPro"/>
</dbReference>
<dbReference type="Proteomes" id="UP000823900">
    <property type="component" value="Unassembled WGS sequence"/>
</dbReference>
<reference evidence="2" key="1">
    <citation type="journal article" date="2021" name="PeerJ">
        <title>Extensive microbial diversity within the chicken gut microbiome revealed by metagenomics and culture.</title>
        <authorList>
            <person name="Gilroy R."/>
            <person name="Ravi A."/>
            <person name="Getino M."/>
            <person name="Pursley I."/>
            <person name="Horton D.L."/>
            <person name="Alikhan N.F."/>
            <person name="Baker D."/>
            <person name="Gharbi K."/>
            <person name="Hall N."/>
            <person name="Watson M."/>
            <person name="Adriaenssens E.M."/>
            <person name="Foster-Nyarko E."/>
            <person name="Jarju S."/>
            <person name="Secka A."/>
            <person name="Antonio M."/>
            <person name="Oren A."/>
            <person name="Chaudhuri R.R."/>
            <person name="La Ragione R."/>
            <person name="Hildebrand F."/>
            <person name="Pallen M.J."/>
        </authorList>
    </citation>
    <scope>NUCLEOTIDE SEQUENCE</scope>
    <source>
        <strain evidence="2">CHK178-16964</strain>
    </source>
</reference>
<dbReference type="AlphaFoldDB" id="A0A9D2KM92"/>
<dbReference type="EMBL" id="DWZA01000020">
    <property type="protein sequence ID" value="HJA70343.1"/>
    <property type="molecule type" value="Genomic_DNA"/>
</dbReference>
<reference evidence="2" key="2">
    <citation type="submission" date="2021-04" db="EMBL/GenBank/DDBJ databases">
        <authorList>
            <person name="Gilroy R."/>
        </authorList>
    </citation>
    <scope>NUCLEOTIDE SEQUENCE</scope>
    <source>
        <strain evidence="2">CHK178-16964</strain>
    </source>
</reference>
<gene>
    <name evidence="2" type="primary">pdaA</name>
    <name evidence="2" type="ORF">IAA07_02025</name>
</gene>
<dbReference type="InterPro" id="IPR002509">
    <property type="entry name" value="NODB_dom"/>
</dbReference>
<dbReference type="InterPro" id="IPR014235">
    <property type="entry name" value="Spore_PdaA"/>
</dbReference>
<dbReference type="SUPFAM" id="SSF88713">
    <property type="entry name" value="Glycoside hydrolase/deacetylase"/>
    <property type="match status" value="1"/>
</dbReference>
<dbReference type="GO" id="GO:0016020">
    <property type="term" value="C:membrane"/>
    <property type="evidence" value="ECO:0007669"/>
    <property type="project" value="TreeGrafter"/>
</dbReference>
<evidence type="ECO:0000259" key="1">
    <source>
        <dbReference type="PROSITE" id="PS51677"/>
    </source>
</evidence>
<feature type="domain" description="NodB homology" evidence="1">
    <location>
        <begin position="99"/>
        <end position="281"/>
    </location>
</feature>
<dbReference type="Gene3D" id="3.20.20.370">
    <property type="entry name" value="Glycoside hydrolase/deacetylase"/>
    <property type="match status" value="1"/>
</dbReference>
<evidence type="ECO:0000313" key="3">
    <source>
        <dbReference type="Proteomes" id="UP000823900"/>
    </source>
</evidence>
<dbReference type="CDD" id="cd10948">
    <property type="entry name" value="CE4_BsPdaA_like"/>
    <property type="match status" value="1"/>
</dbReference>
<accession>A0A9D2KM92</accession>
<dbReference type="InterPro" id="IPR011330">
    <property type="entry name" value="Glyco_hydro/deAcase_b/a-brl"/>
</dbReference>
<proteinExistence type="predicted"/>
<dbReference type="GO" id="GO:0005975">
    <property type="term" value="P:carbohydrate metabolic process"/>
    <property type="evidence" value="ECO:0007669"/>
    <property type="project" value="InterPro"/>
</dbReference>
<dbReference type="InterPro" id="IPR050248">
    <property type="entry name" value="Polysacc_deacetylase_ArnD"/>
</dbReference>
<dbReference type="NCBIfam" id="TIGR02884">
    <property type="entry name" value="spore_pdaA"/>
    <property type="match status" value="1"/>
</dbReference>
<protein>
    <submittedName>
        <fullName evidence="2">Delta-lactam-biosynthetic de-N-acetylase</fullName>
    </submittedName>
</protein>